<protein>
    <submittedName>
        <fullName evidence="2">Uncharacterized protein</fullName>
    </submittedName>
</protein>
<organism evidence="2 3">
    <name type="scientific">Triparma columacea</name>
    <dbReference type="NCBI Taxonomy" id="722753"/>
    <lineage>
        <taxon>Eukaryota</taxon>
        <taxon>Sar</taxon>
        <taxon>Stramenopiles</taxon>
        <taxon>Ochrophyta</taxon>
        <taxon>Bolidophyceae</taxon>
        <taxon>Parmales</taxon>
        <taxon>Triparmaceae</taxon>
        <taxon>Triparma</taxon>
    </lineage>
</organism>
<feature type="compositionally biased region" description="Basic and acidic residues" evidence="1">
    <location>
        <begin position="60"/>
        <end position="103"/>
    </location>
</feature>
<dbReference type="Proteomes" id="UP001165065">
    <property type="component" value="Unassembled WGS sequence"/>
</dbReference>
<feature type="region of interest" description="Disordered" evidence="1">
    <location>
        <begin position="1"/>
        <end position="103"/>
    </location>
</feature>
<evidence type="ECO:0000313" key="2">
    <source>
        <dbReference type="EMBL" id="GMI47814.1"/>
    </source>
</evidence>
<proteinExistence type="predicted"/>
<dbReference type="OrthoDB" id="10612553at2759"/>
<reference evidence="3" key="1">
    <citation type="journal article" date="2023" name="Commun. Biol.">
        <title>Genome analysis of Parmales, the sister group of diatoms, reveals the evolutionary specialization of diatoms from phago-mixotrophs to photoautotrophs.</title>
        <authorList>
            <person name="Ban H."/>
            <person name="Sato S."/>
            <person name="Yoshikawa S."/>
            <person name="Yamada K."/>
            <person name="Nakamura Y."/>
            <person name="Ichinomiya M."/>
            <person name="Sato N."/>
            <person name="Blanc-Mathieu R."/>
            <person name="Endo H."/>
            <person name="Kuwata A."/>
            <person name="Ogata H."/>
        </authorList>
    </citation>
    <scope>NUCLEOTIDE SEQUENCE [LARGE SCALE GENOMIC DNA]</scope>
</reference>
<comment type="caution">
    <text evidence="2">The sequence shown here is derived from an EMBL/GenBank/DDBJ whole genome shotgun (WGS) entry which is preliminary data.</text>
</comment>
<dbReference type="EMBL" id="BRYA01000361">
    <property type="protein sequence ID" value="GMI47814.1"/>
    <property type="molecule type" value="Genomic_DNA"/>
</dbReference>
<accession>A0A9W7LER8</accession>
<name>A0A9W7LER8_9STRA</name>
<feature type="compositionally biased region" description="Basic and acidic residues" evidence="1">
    <location>
        <begin position="17"/>
        <end position="53"/>
    </location>
</feature>
<evidence type="ECO:0000313" key="3">
    <source>
        <dbReference type="Proteomes" id="UP001165065"/>
    </source>
</evidence>
<keyword evidence="3" id="KW-1185">Reference proteome</keyword>
<dbReference type="AlphaFoldDB" id="A0A9W7LER8"/>
<sequence>MEDPVPPSDPEVPVTAEEEKVVDPAVEAKVEAVEEPPAEVKAEEPPAEEEVKAEVPPAEEEVKPEEGKPEEEKKAEEGKPEEEKKAEEEKPEEEKVLTEEEQKALMEKYGVDSMEKVKEKQFEESEKERKKHWRHPQLNPDTQIYTKRDGTEVYMPDYIAAGGQCNTVVAADGSQCKIVTEPPLKSQWQIEREMNSWKWVDRNPPRSRDGKTCNIIMATILSCGLGGCNCNENDVYTHLRCCRYDTHNYKCVFCIGCLTCCCFNPCCYNNNPWSTYAGNIHKKFDVAYYPTNEPKKPKKEEMER</sequence>
<feature type="compositionally biased region" description="Pro residues" evidence="1">
    <location>
        <begin position="1"/>
        <end position="10"/>
    </location>
</feature>
<evidence type="ECO:0000256" key="1">
    <source>
        <dbReference type="SAM" id="MobiDB-lite"/>
    </source>
</evidence>
<gene>
    <name evidence="2" type="ORF">TrCOL_g544</name>
</gene>
<feature type="region of interest" description="Disordered" evidence="1">
    <location>
        <begin position="122"/>
        <end position="143"/>
    </location>
</feature>